<reference evidence="2 3" key="1">
    <citation type="journal article" date="2019" name="Commun. Biol.">
        <title>The bagworm genome reveals a unique fibroin gene that provides high tensile strength.</title>
        <authorList>
            <person name="Kono N."/>
            <person name="Nakamura H."/>
            <person name="Ohtoshi R."/>
            <person name="Tomita M."/>
            <person name="Numata K."/>
            <person name="Arakawa K."/>
        </authorList>
    </citation>
    <scope>NUCLEOTIDE SEQUENCE [LARGE SCALE GENOMIC DNA]</scope>
</reference>
<name>A0A4C1T1B4_EUMVA</name>
<keyword evidence="1" id="KW-0472">Membrane</keyword>
<keyword evidence="3" id="KW-1185">Reference proteome</keyword>
<dbReference type="AlphaFoldDB" id="A0A4C1T1B4"/>
<evidence type="ECO:0000313" key="2">
    <source>
        <dbReference type="EMBL" id="GBP07277.1"/>
    </source>
</evidence>
<keyword evidence="1" id="KW-0812">Transmembrane</keyword>
<gene>
    <name evidence="2" type="ORF">EVAR_92148_1</name>
</gene>
<evidence type="ECO:0000313" key="3">
    <source>
        <dbReference type="Proteomes" id="UP000299102"/>
    </source>
</evidence>
<feature type="transmembrane region" description="Helical" evidence="1">
    <location>
        <begin position="69"/>
        <end position="90"/>
    </location>
</feature>
<comment type="caution">
    <text evidence="2">The sequence shown here is derived from an EMBL/GenBank/DDBJ whole genome shotgun (WGS) entry which is preliminary data.</text>
</comment>
<evidence type="ECO:0000256" key="1">
    <source>
        <dbReference type="SAM" id="Phobius"/>
    </source>
</evidence>
<accession>A0A4C1T1B4</accession>
<sequence length="151" mass="16460">MIALREERFSNSDRIPDAAARDDLPLRALITYGLGVGPERFVVERQIRGSAVGCMLHVNACCRVLKMRVGGWGSMLALAALLAAAAAGALRPTVSSPRHLRPILQVPGVVVKLMAFKETKFRIINVGLSYFLVPTIIEHGHDFISQICIVL</sequence>
<dbReference type="EMBL" id="BGZK01000025">
    <property type="protein sequence ID" value="GBP07277.1"/>
    <property type="molecule type" value="Genomic_DNA"/>
</dbReference>
<keyword evidence="1" id="KW-1133">Transmembrane helix</keyword>
<proteinExistence type="predicted"/>
<dbReference type="Proteomes" id="UP000299102">
    <property type="component" value="Unassembled WGS sequence"/>
</dbReference>
<organism evidence="2 3">
    <name type="scientific">Eumeta variegata</name>
    <name type="common">Bagworm moth</name>
    <name type="synonym">Eumeta japonica</name>
    <dbReference type="NCBI Taxonomy" id="151549"/>
    <lineage>
        <taxon>Eukaryota</taxon>
        <taxon>Metazoa</taxon>
        <taxon>Ecdysozoa</taxon>
        <taxon>Arthropoda</taxon>
        <taxon>Hexapoda</taxon>
        <taxon>Insecta</taxon>
        <taxon>Pterygota</taxon>
        <taxon>Neoptera</taxon>
        <taxon>Endopterygota</taxon>
        <taxon>Lepidoptera</taxon>
        <taxon>Glossata</taxon>
        <taxon>Ditrysia</taxon>
        <taxon>Tineoidea</taxon>
        <taxon>Psychidae</taxon>
        <taxon>Oiketicinae</taxon>
        <taxon>Eumeta</taxon>
    </lineage>
</organism>
<protein>
    <submittedName>
        <fullName evidence="2">Uncharacterized protein</fullName>
    </submittedName>
</protein>